<reference evidence="1" key="1">
    <citation type="journal article" date="2023" name="Mol. Phylogenet. Evol.">
        <title>Genome-scale phylogeny and comparative genomics of the fungal order Sordariales.</title>
        <authorList>
            <person name="Hensen N."/>
            <person name="Bonometti L."/>
            <person name="Westerberg I."/>
            <person name="Brannstrom I.O."/>
            <person name="Guillou S."/>
            <person name="Cros-Aarteil S."/>
            <person name="Calhoun S."/>
            <person name="Haridas S."/>
            <person name="Kuo A."/>
            <person name="Mondo S."/>
            <person name="Pangilinan J."/>
            <person name="Riley R."/>
            <person name="LaButti K."/>
            <person name="Andreopoulos B."/>
            <person name="Lipzen A."/>
            <person name="Chen C."/>
            <person name="Yan M."/>
            <person name="Daum C."/>
            <person name="Ng V."/>
            <person name="Clum A."/>
            <person name="Steindorff A."/>
            <person name="Ohm R.A."/>
            <person name="Martin F."/>
            <person name="Silar P."/>
            <person name="Natvig D.O."/>
            <person name="Lalanne C."/>
            <person name="Gautier V."/>
            <person name="Ament-Velasquez S.L."/>
            <person name="Kruys A."/>
            <person name="Hutchinson M.I."/>
            <person name="Powell A.J."/>
            <person name="Barry K."/>
            <person name="Miller A.N."/>
            <person name="Grigoriev I.V."/>
            <person name="Debuchy R."/>
            <person name="Gladieux P."/>
            <person name="Hiltunen Thoren M."/>
            <person name="Johannesson H."/>
        </authorList>
    </citation>
    <scope>NUCLEOTIDE SEQUENCE</scope>
    <source>
        <strain evidence="1">CBS 118394</strain>
    </source>
</reference>
<organism evidence="1 2">
    <name type="scientific">Apodospora peruviana</name>
    <dbReference type="NCBI Taxonomy" id="516989"/>
    <lineage>
        <taxon>Eukaryota</taxon>
        <taxon>Fungi</taxon>
        <taxon>Dikarya</taxon>
        <taxon>Ascomycota</taxon>
        <taxon>Pezizomycotina</taxon>
        <taxon>Sordariomycetes</taxon>
        <taxon>Sordariomycetidae</taxon>
        <taxon>Sordariales</taxon>
        <taxon>Lasiosphaeriaceae</taxon>
        <taxon>Apodospora</taxon>
    </lineage>
</organism>
<evidence type="ECO:0000313" key="1">
    <source>
        <dbReference type="EMBL" id="KAK3321753.1"/>
    </source>
</evidence>
<dbReference type="EMBL" id="JAUEDM010000003">
    <property type="protein sequence ID" value="KAK3321753.1"/>
    <property type="molecule type" value="Genomic_DNA"/>
</dbReference>
<proteinExistence type="predicted"/>
<accession>A0AAE0M7U1</accession>
<evidence type="ECO:0000313" key="2">
    <source>
        <dbReference type="Proteomes" id="UP001283341"/>
    </source>
</evidence>
<gene>
    <name evidence="1" type="ORF">B0H66DRAFT_618848</name>
</gene>
<comment type="caution">
    <text evidence="1">The sequence shown here is derived from an EMBL/GenBank/DDBJ whole genome shotgun (WGS) entry which is preliminary data.</text>
</comment>
<keyword evidence="2" id="KW-1185">Reference proteome</keyword>
<name>A0AAE0M7U1_9PEZI</name>
<protein>
    <submittedName>
        <fullName evidence="1">Uncharacterized protein</fullName>
    </submittedName>
</protein>
<sequence>MQLRAQSSGPATGTKLPECFCESRTFKISSLIGLSVTPSKVGSVVSSTPGSKRKISPSAETLSAKRVLILVTLDKRPPSTSPRATFSTQPVFAPKQLFPSGEAKIAHTHAHPSPAPWKQADKDAIWHNKHVLLPYNFQNLEVGIHSEEMQKLFCSIFPGTFNVTEARSRSHLIFQVDRLPSSPWPVTVGGVPITLIPEHGEHGRPLMLPRQILGNPGISICSEANYINAVEFSDNLLRQMATDVDASFIKHAPKGVRMVELMYKCERTFYVVLEDHVDIPAMGPKLPAKIANRFVGYIHNKELRRPSWVDLPAKREIQPQPIAGVINDNTTYDILRPGVLIRSKMLRDHAHPAVFSTKSGVLVQNVAGDTFMTAALHGIGEGETVWQGNRSDRTIGEAVVEISFTDVSLVKLKNDVVYINRTFETDAGTVPEFSLT</sequence>
<dbReference type="AlphaFoldDB" id="A0AAE0M7U1"/>
<reference evidence="1" key="2">
    <citation type="submission" date="2023-06" db="EMBL/GenBank/DDBJ databases">
        <authorList>
            <consortium name="Lawrence Berkeley National Laboratory"/>
            <person name="Haridas S."/>
            <person name="Hensen N."/>
            <person name="Bonometti L."/>
            <person name="Westerberg I."/>
            <person name="Brannstrom I.O."/>
            <person name="Guillou S."/>
            <person name="Cros-Aarteil S."/>
            <person name="Calhoun S."/>
            <person name="Kuo A."/>
            <person name="Mondo S."/>
            <person name="Pangilinan J."/>
            <person name="Riley R."/>
            <person name="Labutti K."/>
            <person name="Andreopoulos B."/>
            <person name="Lipzen A."/>
            <person name="Chen C."/>
            <person name="Yanf M."/>
            <person name="Daum C."/>
            <person name="Ng V."/>
            <person name="Clum A."/>
            <person name="Steindorff A."/>
            <person name="Ohm R."/>
            <person name="Martin F."/>
            <person name="Silar P."/>
            <person name="Natvig D."/>
            <person name="Lalanne C."/>
            <person name="Gautier V."/>
            <person name="Ament-Velasquez S.L."/>
            <person name="Kruys A."/>
            <person name="Hutchinson M.I."/>
            <person name="Powell A.J."/>
            <person name="Barry K."/>
            <person name="Miller A.N."/>
            <person name="Grigoriev I.V."/>
            <person name="Debuchy R."/>
            <person name="Gladieux P."/>
            <person name="Thoren M.H."/>
            <person name="Johannesson H."/>
        </authorList>
    </citation>
    <scope>NUCLEOTIDE SEQUENCE</scope>
    <source>
        <strain evidence="1">CBS 118394</strain>
    </source>
</reference>
<dbReference type="Proteomes" id="UP001283341">
    <property type="component" value="Unassembled WGS sequence"/>
</dbReference>